<protein>
    <submittedName>
        <fullName evidence="9">Copper homeostasis periplasmic binding protein CopC</fullName>
    </submittedName>
</protein>
<evidence type="ECO:0000313" key="11">
    <source>
        <dbReference type="Proteomes" id="UP000326364"/>
    </source>
</evidence>
<keyword evidence="11" id="KW-1185">Reference proteome</keyword>
<evidence type="ECO:0000256" key="5">
    <source>
        <dbReference type="ARBA" id="ARBA00023008"/>
    </source>
</evidence>
<reference evidence="10 11" key="1">
    <citation type="submission" date="2019-09" db="EMBL/GenBank/DDBJ databases">
        <authorList>
            <person name="Feng G."/>
        </authorList>
    </citation>
    <scope>NUCLEOTIDE SEQUENCE [LARGE SCALE GENOMIC DNA]</scope>
    <source>
        <strain evidence="9 10">KACC 19283</strain>
        <strain evidence="8 11">KACC 19284</strain>
    </source>
</reference>
<comment type="caution">
    <text evidence="9">The sequence shown here is derived from an EMBL/GenBank/DDBJ whole genome shotgun (WGS) entry which is preliminary data.</text>
</comment>
<name>A0A5J5HTJ6_9SPHN</name>
<keyword evidence="3 6" id="KW-0732">Signal</keyword>
<evidence type="ECO:0000256" key="4">
    <source>
        <dbReference type="ARBA" id="ARBA00022764"/>
    </source>
</evidence>
<comment type="subcellular location">
    <subcellularLocation>
        <location evidence="1">Periplasm</location>
    </subcellularLocation>
</comment>
<dbReference type="AlphaFoldDB" id="A0A5J5HTJ6"/>
<evidence type="ECO:0000313" key="10">
    <source>
        <dbReference type="Proteomes" id="UP000325933"/>
    </source>
</evidence>
<feature type="signal peptide" evidence="6">
    <location>
        <begin position="1"/>
        <end position="24"/>
    </location>
</feature>
<sequence length="128" mass="13159">MKTKTLLAAALAALSLGVSAPALAHPKLVSSSPAATATVAATNRLTLTFSERLMPQLSGIDLAMTGMPGMANHAPMKIGGVQTTVGEDGKTLIAALPRPLAAGTYKLDWHVVSVDTHRIAGSLTFTVR</sequence>
<dbReference type="Proteomes" id="UP000326364">
    <property type="component" value="Unassembled WGS sequence"/>
</dbReference>
<gene>
    <name evidence="9" type="primary">copC</name>
    <name evidence="9" type="ORF">F4U95_23125</name>
    <name evidence="8" type="ORF">F4U96_23070</name>
</gene>
<keyword evidence="5" id="KW-0186">Copper</keyword>
<dbReference type="InterPro" id="IPR047685">
    <property type="entry name" value="CopC-like"/>
</dbReference>
<evidence type="ECO:0000259" key="7">
    <source>
        <dbReference type="Pfam" id="PF04234"/>
    </source>
</evidence>
<feature type="chain" id="PRO_5023922139" evidence="6">
    <location>
        <begin position="25"/>
        <end position="128"/>
    </location>
</feature>
<evidence type="ECO:0000256" key="2">
    <source>
        <dbReference type="ARBA" id="ARBA00010509"/>
    </source>
</evidence>
<dbReference type="InterPro" id="IPR014756">
    <property type="entry name" value="Ig_E-set"/>
</dbReference>
<dbReference type="GO" id="GO:0046688">
    <property type="term" value="P:response to copper ion"/>
    <property type="evidence" value="ECO:0007669"/>
    <property type="project" value="InterPro"/>
</dbReference>
<feature type="domain" description="CopC" evidence="7">
    <location>
        <begin position="25"/>
        <end position="127"/>
    </location>
</feature>
<accession>A0A5J5HTJ6</accession>
<evidence type="ECO:0000256" key="3">
    <source>
        <dbReference type="ARBA" id="ARBA00022729"/>
    </source>
</evidence>
<dbReference type="SUPFAM" id="SSF81296">
    <property type="entry name" value="E set domains"/>
    <property type="match status" value="1"/>
</dbReference>
<dbReference type="GO" id="GO:0005507">
    <property type="term" value="F:copper ion binding"/>
    <property type="evidence" value="ECO:0007669"/>
    <property type="project" value="InterPro"/>
</dbReference>
<keyword evidence="4" id="KW-0574">Periplasm</keyword>
<evidence type="ECO:0000256" key="6">
    <source>
        <dbReference type="SAM" id="SignalP"/>
    </source>
</evidence>
<organism evidence="9 10">
    <name type="scientific">Sphingobium limneticum</name>
    <dbReference type="NCBI Taxonomy" id="1007511"/>
    <lineage>
        <taxon>Bacteria</taxon>
        <taxon>Pseudomonadati</taxon>
        <taxon>Pseudomonadota</taxon>
        <taxon>Alphaproteobacteria</taxon>
        <taxon>Sphingomonadales</taxon>
        <taxon>Sphingomonadaceae</taxon>
        <taxon>Sphingobium</taxon>
    </lineage>
</organism>
<dbReference type="GO" id="GO:0042597">
    <property type="term" value="C:periplasmic space"/>
    <property type="evidence" value="ECO:0007669"/>
    <property type="project" value="UniProtKB-SubCell"/>
</dbReference>
<evidence type="ECO:0000256" key="1">
    <source>
        <dbReference type="ARBA" id="ARBA00004418"/>
    </source>
</evidence>
<dbReference type="EMBL" id="VYQB01000034">
    <property type="protein sequence ID" value="KAA9011408.1"/>
    <property type="molecule type" value="Genomic_DNA"/>
</dbReference>
<dbReference type="NCBIfam" id="NF033814">
    <property type="entry name" value="copper_CopC"/>
    <property type="match status" value="1"/>
</dbReference>
<evidence type="ECO:0000313" key="9">
    <source>
        <dbReference type="EMBL" id="KAA9023688.1"/>
    </source>
</evidence>
<dbReference type="Gene3D" id="2.60.40.1220">
    <property type="match status" value="1"/>
</dbReference>
<dbReference type="EMBL" id="VYQA01000034">
    <property type="protein sequence ID" value="KAA9023688.1"/>
    <property type="molecule type" value="Genomic_DNA"/>
</dbReference>
<dbReference type="InterPro" id="IPR014755">
    <property type="entry name" value="Cu-Rt/internalin_Ig-like"/>
</dbReference>
<dbReference type="InterPro" id="IPR007348">
    <property type="entry name" value="CopC_dom"/>
</dbReference>
<comment type="similarity">
    <text evidence="2">Belongs to the CopC family.</text>
</comment>
<proteinExistence type="inferred from homology"/>
<evidence type="ECO:0000313" key="8">
    <source>
        <dbReference type="EMBL" id="KAA9011408.1"/>
    </source>
</evidence>
<dbReference type="Proteomes" id="UP000325933">
    <property type="component" value="Unassembled WGS sequence"/>
</dbReference>
<dbReference type="Pfam" id="PF04234">
    <property type="entry name" value="CopC"/>
    <property type="match status" value="1"/>
</dbReference>
<dbReference type="RefSeq" id="WP_056383913.1">
    <property type="nucleotide sequence ID" value="NZ_VYQA01000034.1"/>
</dbReference>